<dbReference type="SUPFAM" id="SSF52172">
    <property type="entry name" value="CheY-like"/>
    <property type="match status" value="1"/>
</dbReference>
<gene>
    <name evidence="9" type="ORF">SAMN02745178_02330</name>
</gene>
<dbReference type="RefSeq" id="WP_078785186.1">
    <property type="nucleotide sequence ID" value="NZ_FUYF01000017.1"/>
</dbReference>
<dbReference type="PRINTS" id="PR00032">
    <property type="entry name" value="HTHARAC"/>
</dbReference>
<feature type="modified residue" description="4-aspartylphosphate" evidence="6">
    <location>
        <position position="55"/>
    </location>
</feature>
<keyword evidence="2" id="KW-0805">Transcription regulation</keyword>
<dbReference type="Gene3D" id="1.10.10.60">
    <property type="entry name" value="Homeodomain-like"/>
    <property type="match status" value="2"/>
</dbReference>
<evidence type="ECO:0000313" key="10">
    <source>
        <dbReference type="Proteomes" id="UP000190286"/>
    </source>
</evidence>
<dbReference type="CDD" id="cd17536">
    <property type="entry name" value="REC_YesN-like"/>
    <property type="match status" value="1"/>
</dbReference>
<evidence type="ECO:0000259" key="8">
    <source>
        <dbReference type="PROSITE" id="PS50110"/>
    </source>
</evidence>
<dbReference type="InterPro" id="IPR018060">
    <property type="entry name" value="HTH_AraC"/>
</dbReference>
<dbReference type="InterPro" id="IPR020449">
    <property type="entry name" value="Tscrpt_reg_AraC-type_HTH"/>
</dbReference>
<dbReference type="InterPro" id="IPR011006">
    <property type="entry name" value="CheY-like_superfamily"/>
</dbReference>
<dbReference type="InterPro" id="IPR009057">
    <property type="entry name" value="Homeodomain-like_sf"/>
</dbReference>
<evidence type="ECO:0000256" key="4">
    <source>
        <dbReference type="ARBA" id="ARBA00023163"/>
    </source>
</evidence>
<accession>A0A1T4XV30</accession>
<evidence type="ECO:0000256" key="1">
    <source>
        <dbReference type="ARBA" id="ARBA00018672"/>
    </source>
</evidence>
<dbReference type="Proteomes" id="UP000190286">
    <property type="component" value="Unassembled WGS sequence"/>
</dbReference>
<evidence type="ECO:0000256" key="6">
    <source>
        <dbReference type="PROSITE-ProRule" id="PRU00169"/>
    </source>
</evidence>
<feature type="domain" description="Response regulatory" evidence="8">
    <location>
        <begin position="3"/>
        <end position="120"/>
    </location>
</feature>
<organism evidence="9 10">
    <name type="scientific">Gemmiger formicilis</name>
    <dbReference type="NCBI Taxonomy" id="745368"/>
    <lineage>
        <taxon>Bacteria</taxon>
        <taxon>Bacillati</taxon>
        <taxon>Bacillota</taxon>
        <taxon>Clostridia</taxon>
        <taxon>Eubacteriales</taxon>
        <taxon>Gemmiger</taxon>
    </lineage>
</organism>
<dbReference type="GO" id="GO:0000160">
    <property type="term" value="P:phosphorelay signal transduction system"/>
    <property type="evidence" value="ECO:0007669"/>
    <property type="project" value="InterPro"/>
</dbReference>
<protein>
    <recommendedName>
        <fullName evidence="1">Stage 0 sporulation protein A homolog</fullName>
    </recommendedName>
</protein>
<evidence type="ECO:0000256" key="3">
    <source>
        <dbReference type="ARBA" id="ARBA00023125"/>
    </source>
</evidence>
<proteinExistence type="predicted"/>
<dbReference type="SMART" id="SM00342">
    <property type="entry name" value="HTH_ARAC"/>
    <property type="match status" value="1"/>
</dbReference>
<name>A0A1T4XV30_9FIRM</name>
<dbReference type="GO" id="GO:0003700">
    <property type="term" value="F:DNA-binding transcription factor activity"/>
    <property type="evidence" value="ECO:0007669"/>
    <property type="project" value="InterPro"/>
</dbReference>
<dbReference type="SMART" id="SM00448">
    <property type="entry name" value="REC"/>
    <property type="match status" value="1"/>
</dbReference>
<evidence type="ECO:0000256" key="2">
    <source>
        <dbReference type="ARBA" id="ARBA00023015"/>
    </source>
</evidence>
<keyword evidence="3 9" id="KW-0238">DNA-binding</keyword>
<keyword evidence="10" id="KW-1185">Reference proteome</keyword>
<dbReference type="GO" id="GO:0043565">
    <property type="term" value="F:sequence-specific DNA binding"/>
    <property type="evidence" value="ECO:0007669"/>
    <property type="project" value="InterPro"/>
</dbReference>
<comment type="function">
    <text evidence="5">May play the central regulatory role in sporulation. It may be an element of the effector pathway responsible for the activation of sporulation genes in response to nutritional stress. Spo0A may act in concert with spo0H (a sigma factor) to control the expression of some genes that are critical to the sporulation process.</text>
</comment>
<keyword evidence="6" id="KW-0597">Phosphoprotein</keyword>
<dbReference type="PANTHER" id="PTHR43280:SF2">
    <property type="entry name" value="HTH-TYPE TRANSCRIPTIONAL REGULATOR EXSA"/>
    <property type="match status" value="1"/>
</dbReference>
<dbReference type="Pfam" id="PF00072">
    <property type="entry name" value="Response_reg"/>
    <property type="match status" value="1"/>
</dbReference>
<dbReference type="GeneID" id="93338772"/>
<dbReference type="InterPro" id="IPR001789">
    <property type="entry name" value="Sig_transdc_resp-reg_receiver"/>
</dbReference>
<dbReference type="PROSITE" id="PS01124">
    <property type="entry name" value="HTH_ARAC_FAMILY_2"/>
    <property type="match status" value="1"/>
</dbReference>
<evidence type="ECO:0000313" key="9">
    <source>
        <dbReference type="EMBL" id="SKA93018.1"/>
    </source>
</evidence>
<dbReference type="OrthoDB" id="159632at2"/>
<dbReference type="PANTHER" id="PTHR43280">
    <property type="entry name" value="ARAC-FAMILY TRANSCRIPTIONAL REGULATOR"/>
    <property type="match status" value="1"/>
</dbReference>
<reference evidence="9 10" key="1">
    <citation type="submission" date="2017-02" db="EMBL/GenBank/DDBJ databases">
        <authorList>
            <person name="Peterson S.W."/>
        </authorList>
    </citation>
    <scope>NUCLEOTIDE SEQUENCE [LARGE SCALE GENOMIC DNA]</scope>
    <source>
        <strain evidence="9 10">ATCC 27749</strain>
    </source>
</reference>
<sequence>MYNLLLVDDEPLIKVAFQSAVEWGKNGFLLAATASNGQEALHIVETQHIDAVITDLKMPGMDGLALIHELKKRSFTGPILVLSNYSDFDSVRTALTDGAYDYFLKINMNGESIGEHLKKMADLLRVQQQRQTEEDHRSFAIEAQKKENALIHCAQWVTSTAEPSPASNPFSMLPEPLSFPIRLFTVTLIPAKTHPMPALDAVTDLITEVFDEISGKVFLHTHEDEICGLISNESLVASGRTLDKKLARLQRQVTTYFLDAPVIIYHDKPISLAELRQGYQLCEDSKALAFYVGCSAPIKATAHTVTAQPFHVSQAELSKATAAAAQNADELQMQIAVHTFFQNCAALCMPPQRVREACHLLLERPGDNMIPQETLEQTFKEIEKAPTAEALEQLLCLILQERIGLSKIALSKFKKEVQAVIIYVNAHYMDKLTLDGIADYVGLNREYLSRLFSKETGIGLFQYINEVRMKRAGEMIRSNKQAYVKEVAAAVGFDDPYFFSRKFKEFYGKTPSEYTEG</sequence>
<dbReference type="SUPFAM" id="SSF46689">
    <property type="entry name" value="Homeodomain-like"/>
    <property type="match status" value="2"/>
</dbReference>
<feature type="domain" description="HTH araC/xylS-type" evidence="7">
    <location>
        <begin position="418"/>
        <end position="517"/>
    </location>
</feature>
<dbReference type="EMBL" id="FUYF01000017">
    <property type="protein sequence ID" value="SKA93018.1"/>
    <property type="molecule type" value="Genomic_DNA"/>
</dbReference>
<dbReference type="PROSITE" id="PS50110">
    <property type="entry name" value="RESPONSE_REGULATORY"/>
    <property type="match status" value="1"/>
</dbReference>
<dbReference type="AlphaFoldDB" id="A0A1T4XV30"/>
<dbReference type="STRING" id="745368.SAMN02745178_02330"/>
<evidence type="ECO:0000259" key="7">
    <source>
        <dbReference type="PROSITE" id="PS01124"/>
    </source>
</evidence>
<evidence type="ECO:0000256" key="5">
    <source>
        <dbReference type="ARBA" id="ARBA00024867"/>
    </source>
</evidence>
<keyword evidence="4" id="KW-0804">Transcription</keyword>
<dbReference type="Gene3D" id="3.40.50.2300">
    <property type="match status" value="1"/>
</dbReference>
<dbReference type="Pfam" id="PF12833">
    <property type="entry name" value="HTH_18"/>
    <property type="match status" value="1"/>
</dbReference>